<dbReference type="RefSeq" id="WP_075099774.1">
    <property type="nucleotide sequence ID" value="NZ_CAKOCW010000001.1"/>
</dbReference>
<dbReference type="Proteomes" id="UP000186437">
    <property type="component" value="Unassembled WGS sequence"/>
</dbReference>
<sequence>MNTKVMEQFNTLEPEALSQVEGSGVPYGWYSPFSSISDNIICRNGYRYTTANMNNGNCKVNWSNIVGNVVNNMASSIGDLHNPLP</sequence>
<reference evidence="3 6" key="4">
    <citation type="submission" date="2019-03" db="EMBL/GenBank/DDBJ databases">
        <title>Diversity of the mouse oral microbiome.</title>
        <authorList>
            <person name="Joseph S."/>
            <person name="Aduse-Opoku J."/>
            <person name="Curtis M."/>
            <person name="Wade W."/>
            <person name="Hashim A."/>
        </authorList>
    </citation>
    <scope>NUCLEOTIDE SEQUENCE [LARGE SCALE GENOMIC DNA]</scope>
    <source>
        <strain evidence="3 6">HT4</strain>
    </source>
</reference>
<dbReference type="EMBL" id="SPQA01000004">
    <property type="protein sequence ID" value="TFU31498.1"/>
    <property type="molecule type" value="Genomic_DNA"/>
</dbReference>
<reference evidence="1" key="1">
    <citation type="submission" date="2016-12" db="EMBL/GenBank/DDBJ databases">
        <authorList>
            <person name="Song W.-J."/>
            <person name="Kurnit D.M."/>
        </authorList>
    </citation>
    <scope>NUCLEOTIDE SEQUENCE [LARGE SCALE GENOMIC DNA]</scope>
    <source>
        <strain evidence="1">ATCC 51725</strain>
    </source>
</reference>
<dbReference type="AlphaFoldDB" id="A0A1Q8EBN8"/>
<gene>
    <name evidence="1" type="ORF">BU200_08675</name>
    <name evidence="3" type="ORF">E4U01_01820</name>
    <name evidence="2" type="ORF">NCTC12957_01060</name>
</gene>
<evidence type="ECO:0000313" key="3">
    <source>
        <dbReference type="EMBL" id="TFU31498.1"/>
    </source>
</evidence>
<dbReference type="Proteomes" id="UP000255213">
    <property type="component" value="Unassembled WGS sequence"/>
</dbReference>
<keyword evidence="4" id="KW-1185">Reference proteome</keyword>
<dbReference type="OrthoDB" id="2232198at2"/>
<reference evidence="4" key="2">
    <citation type="submission" date="2016-12" db="EMBL/GenBank/DDBJ databases">
        <authorList>
            <person name="Gulvik C.A."/>
        </authorList>
    </citation>
    <scope>NUCLEOTIDE SEQUENCE [LARGE SCALE GENOMIC DNA]</scope>
    <source>
        <strain evidence="4">ATCC 51725</strain>
    </source>
</reference>
<evidence type="ECO:0000313" key="1">
    <source>
        <dbReference type="EMBL" id="OLF49200.1"/>
    </source>
</evidence>
<accession>A0A1Q8EBN8</accession>
<dbReference type="EMBL" id="UHEN01000001">
    <property type="protein sequence ID" value="SUN07211.1"/>
    <property type="molecule type" value="Genomic_DNA"/>
</dbReference>
<evidence type="ECO:0000313" key="2">
    <source>
        <dbReference type="EMBL" id="SUN07211.1"/>
    </source>
</evidence>
<evidence type="ECO:0000313" key="6">
    <source>
        <dbReference type="Proteomes" id="UP000297747"/>
    </source>
</evidence>
<evidence type="ECO:0000313" key="4">
    <source>
        <dbReference type="Proteomes" id="UP000186437"/>
    </source>
</evidence>
<evidence type="ECO:0000313" key="5">
    <source>
        <dbReference type="Proteomes" id="UP000255213"/>
    </source>
</evidence>
<protein>
    <submittedName>
        <fullName evidence="1">Uncharacterized protein</fullName>
    </submittedName>
</protein>
<reference evidence="2 5" key="3">
    <citation type="submission" date="2018-06" db="EMBL/GenBank/DDBJ databases">
        <authorList>
            <consortium name="Pathogen Informatics"/>
            <person name="Doyle S."/>
        </authorList>
    </citation>
    <scope>NUCLEOTIDE SEQUENCE [LARGE SCALE GENOMIC DNA]</scope>
    <source>
        <strain evidence="2 5">NCTC12957</strain>
    </source>
</reference>
<name>A0A1Q8EBN8_STRAI</name>
<organism evidence="1 4">
    <name type="scientific">Streptococcus acidominimus</name>
    <dbReference type="NCBI Taxonomy" id="1326"/>
    <lineage>
        <taxon>Bacteria</taxon>
        <taxon>Bacillati</taxon>
        <taxon>Bacillota</taxon>
        <taxon>Bacilli</taxon>
        <taxon>Lactobacillales</taxon>
        <taxon>Streptococcaceae</taxon>
        <taxon>Streptococcus</taxon>
    </lineage>
</organism>
<dbReference type="EMBL" id="MSJL01000046">
    <property type="protein sequence ID" value="OLF49200.1"/>
    <property type="molecule type" value="Genomic_DNA"/>
</dbReference>
<dbReference type="Proteomes" id="UP000297747">
    <property type="component" value="Unassembled WGS sequence"/>
</dbReference>
<proteinExistence type="predicted"/>